<dbReference type="AlphaFoldDB" id="A0A9N9E765"/>
<protein>
    <submittedName>
        <fullName evidence="1">180_t:CDS:1</fullName>
    </submittedName>
</protein>
<evidence type="ECO:0000313" key="2">
    <source>
        <dbReference type="Proteomes" id="UP000789706"/>
    </source>
</evidence>
<name>A0A9N9E765_9GLOM</name>
<organism evidence="1 2">
    <name type="scientific">Diversispora eburnea</name>
    <dbReference type="NCBI Taxonomy" id="1213867"/>
    <lineage>
        <taxon>Eukaryota</taxon>
        <taxon>Fungi</taxon>
        <taxon>Fungi incertae sedis</taxon>
        <taxon>Mucoromycota</taxon>
        <taxon>Glomeromycotina</taxon>
        <taxon>Glomeromycetes</taxon>
        <taxon>Diversisporales</taxon>
        <taxon>Diversisporaceae</taxon>
        <taxon>Diversispora</taxon>
    </lineage>
</organism>
<gene>
    <name evidence="1" type="ORF">DEBURN_LOCUS11804</name>
</gene>
<accession>A0A9N9E765</accession>
<dbReference type="OrthoDB" id="2374747at2759"/>
<evidence type="ECO:0000313" key="1">
    <source>
        <dbReference type="EMBL" id="CAG8662377.1"/>
    </source>
</evidence>
<reference evidence="1" key="1">
    <citation type="submission" date="2021-06" db="EMBL/GenBank/DDBJ databases">
        <authorList>
            <person name="Kallberg Y."/>
            <person name="Tangrot J."/>
            <person name="Rosling A."/>
        </authorList>
    </citation>
    <scope>NUCLEOTIDE SEQUENCE</scope>
    <source>
        <strain evidence="1">AZ414A</strain>
    </source>
</reference>
<proteinExistence type="predicted"/>
<feature type="non-terminal residue" evidence="1">
    <location>
        <position position="1"/>
    </location>
</feature>
<sequence length="43" mass="4919">VMFSLRNELATLLNIIQKLKITKAQKHKVNDLVGGYMLRLPPL</sequence>
<keyword evidence="2" id="KW-1185">Reference proteome</keyword>
<comment type="caution">
    <text evidence="1">The sequence shown here is derived from an EMBL/GenBank/DDBJ whole genome shotgun (WGS) entry which is preliminary data.</text>
</comment>
<dbReference type="Proteomes" id="UP000789706">
    <property type="component" value="Unassembled WGS sequence"/>
</dbReference>
<dbReference type="EMBL" id="CAJVPK010008662">
    <property type="protein sequence ID" value="CAG8662377.1"/>
    <property type="molecule type" value="Genomic_DNA"/>
</dbReference>